<accession>A0AC58KHH1</accession>
<dbReference type="Proteomes" id="UP001732720">
    <property type="component" value="Chromosome 11"/>
</dbReference>
<gene>
    <name evidence="2" type="primary">Ctxnd2</name>
</gene>
<reference evidence="2" key="1">
    <citation type="submission" date="2025-08" db="UniProtKB">
        <authorList>
            <consortium name="RefSeq"/>
        </authorList>
    </citation>
    <scope>IDENTIFICATION</scope>
</reference>
<evidence type="ECO:0000313" key="2">
    <source>
        <dbReference type="RefSeq" id="XP_073904282.1"/>
    </source>
</evidence>
<keyword evidence="1" id="KW-1185">Reference proteome</keyword>
<sequence length="55" mass="6079">MEESSLSRNIDVDKGFAIAFVILLFVLLIVMIFRCAKLVKNPYEASSTATEPSLS</sequence>
<dbReference type="RefSeq" id="XP_073904282.1">
    <property type="nucleotide sequence ID" value="XM_074048181.1"/>
</dbReference>
<name>A0AC58KHH1_CASCN</name>
<protein>
    <submittedName>
        <fullName evidence="2">Cortexin domain containing 2</fullName>
    </submittedName>
</protein>
<organism evidence="1 2">
    <name type="scientific">Castor canadensis</name>
    <name type="common">American beaver</name>
    <dbReference type="NCBI Taxonomy" id="51338"/>
    <lineage>
        <taxon>Eukaryota</taxon>
        <taxon>Metazoa</taxon>
        <taxon>Chordata</taxon>
        <taxon>Craniata</taxon>
        <taxon>Vertebrata</taxon>
        <taxon>Euteleostomi</taxon>
        <taxon>Mammalia</taxon>
        <taxon>Eutheria</taxon>
        <taxon>Euarchontoglires</taxon>
        <taxon>Glires</taxon>
        <taxon>Rodentia</taxon>
        <taxon>Castorimorpha</taxon>
        <taxon>Castoridae</taxon>
        <taxon>Castor</taxon>
    </lineage>
</organism>
<evidence type="ECO:0000313" key="1">
    <source>
        <dbReference type="Proteomes" id="UP001732720"/>
    </source>
</evidence>
<proteinExistence type="predicted"/>